<dbReference type="GO" id="GO:0016747">
    <property type="term" value="F:acyltransferase activity, transferring groups other than amino-acyl groups"/>
    <property type="evidence" value="ECO:0007669"/>
    <property type="project" value="InterPro"/>
</dbReference>
<gene>
    <name evidence="2" type="ORF">SAMN05421659_109139</name>
</gene>
<dbReference type="RefSeq" id="WP_092454503.1">
    <property type="nucleotide sequence ID" value="NZ_FOJI01000009.1"/>
</dbReference>
<dbReference type="InterPro" id="IPR000182">
    <property type="entry name" value="GNAT_dom"/>
</dbReference>
<dbReference type="Gene3D" id="3.40.630.30">
    <property type="match status" value="1"/>
</dbReference>
<dbReference type="Pfam" id="PF00583">
    <property type="entry name" value="Acetyltransf_1"/>
    <property type="match status" value="1"/>
</dbReference>
<keyword evidence="2" id="KW-0687">Ribonucleoprotein</keyword>
<dbReference type="CDD" id="cd04301">
    <property type="entry name" value="NAT_SF"/>
    <property type="match status" value="1"/>
</dbReference>
<proteinExistence type="predicted"/>
<dbReference type="STRING" id="99656.SAMN05421659_109139"/>
<sequence>MCLTFKKISDFERGILYQLLMDGYSFDNRWRESFEQNWKESDNFFFENPDIADKCGFITVLDGKPIGHISWDPRNRPEYVEIGHNCIASEYKGNGYGKRQLQEAINRILQYKGLKKIIVGTNCNLVAPHNYESVGFKLLQRRKNEGAASFSGDYLDYEMLL</sequence>
<protein>
    <submittedName>
        <fullName evidence="2">Ribosomal protein S18 acetylase RimI</fullName>
    </submittedName>
</protein>
<reference evidence="2 3" key="1">
    <citation type="submission" date="2016-10" db="EMBL/GenBank/DDBJ databases">
        <authorList>
            <person name="de Groot N.N."/>
        </authorList>
    </citation>
    <scope>NUCLEOTIDE SEQUENCE [LARGE SCALE GENOMIC DNA]</scope>
    <source>
        <strain evidence="2 3">DSM 9179</strain>
    </source>
</reference>
<dbReference type="InterPro" id="IPR016181">
    <property type="entry name" value="Acyl_CoA_acyltransferase"/>
</dbReference>
<evidence type="ECO:0000259" key="1">
    <source>
        <dbReference type="PROSITE" id="PS51186"/>
    </source>
</evidence>
<evidence type="ECO:0000313" key="3">
    <source>
        <dbReference type="Proteomes" id="UP000199701"/>
    </source>
</evidence>
<keyword evidence="3" id="KW-1185">Reference proteome</keyword>
<dbReference type="GO" id="GO:0005840">
    <property type="term" value="C:ribosome"/>
    <property type="evidence" value="ECO:0007669"/>
    <property type="project" value="UniProtKB-KW"/>
</dbReference>
<organism evidence="2 3">
    <name type="scientific">[Clostridium] fimetarium</name>
    <dbReference type="NCBI Taxonomy" id="99656"/>
    <lineage>
        <taxon>Bacteria</taxon>
        <taxon>Bacillati</taxon>
        <taxon>Bacillota</taxon>
        <taxon>Clostridia</taxon>
        <taxon>Lachnospirales</taxon>
        <taxon>Lachnospiraceae</taxon>
    </lineage>
</organism>
<feature type="domain" description="N-acetyltransferase" evidence="1">
    <location>
        <begin position="3"/>
        <end position="161"/>
    </location>
</feature>
<keyword evidence="2" id="KW-0689">Ribosomal protein</keyword>
<dbReference type="EMBL" id="FOJI01000009">
    <property type="protein sequence ID" value="SEW31332.1"/>
    <property type="molecule type" value="Genomic_DNA"/>
</dbReference>
<dbReference type="SUPFAM" id="SSF55729">
    <property type="entry name" value="Acyl-CoA N-acyltransferases (Nat)"/>
    <property type="match status" value="1"/>
</dbReference>
<accession>A0A1I0QV55</accession>
<dbReference type="PROSITE" id="PS51186">
    <property type="entry name" value="GNAT"/>
    <property type="match status" value="1"/>
</dbReference>
<name>A0A1I0QV55_9FIRM</name>
<dbReference type="OrthoDB" id="66776at2"/>
<dbReference type="Proteomes" id="UP000199701">
    <property type="component" value="Unassembled WGS sequence"/>
</dbReference>
<dbReference type="AlphaFoldDB" id="A0A1I0QV55"/>
<evidence type="ECO:0000313" key="2">
    <source>
        <dbReference type="EMBL" id="SEW31332.1"/>
    </source>
</evidence>